<dbReference type="InterPro" id="IPR009003">
    <property type="entry name" value="Peptidase_S1_PA"/>
</dbReference>
<dbReference type="PANTHER" id="PTHR45980">
    <property type="match status" value="1"/>
</dbReference>
<keyword evidence="6" id="KW-1185">Reference proteome</keyword>
<dbReference type="EMBL" id="CACVBM020000699">
    <property type="protein sequence ID" value="CAA7022500.1"/>
    <property type="molecule type" value="Genomic_DNA"/>
</dbReference>
<dbReference type="InterPro" id="IPR041517">
    <property type="entry name" value="DEGP_PDZ"/>
</dbReference>
<keyword evidence="1" id="KW-0645">Protease</keyword>
<feature type="domain" description="Protease Do-like PDZ" evidence="4">
    <location>
        <begin position="394"/>
        <end position="475"/>
    </location>
</feature>
<dbReference type="InterPro" id="IPR046449">
    <property type="entry name" value="DEGP_PDZ_sf"/>
</dbReference>
<dbReference type="SUPFAM" id="SSF50156">
    <property type="entry name" value="PDZ domain-like"/>
    <property type="match status" value="1"/>
</dbReference>
<proteinExistence type="predicted"/>
<dbReference type="AlphaFoldDB" id="A0A6D2IB54"/>
<name>A0A6D2IB54_9BRAS</name>
<evidence type="ECO:0000313" key="6">
    <source>
        <dbReference type="Proteomes" id="UP000467841"/>
    </source>
</evidence>
<evidence type="ECO:0000256" key="2">
    <source>
        <dbReference type="ARBA" id="ARBA00022801"/>
    </source>
</evidence>
<organism evidence="5 6">
    <name type="scientific">Microthlaspi erraticum</name>
    <dbReference type="NCBI Taxonomy" id="1685480"/>
    <lineage>
        <taxon>Eukaryota</taxon>
        <taxon>Viridiplantae</taxon>
        <taxon>Streptophyta</taxon>
        <taxon>Embryophyta</taxon>
        <taxon>Tracheophyta</taxon>
        <taxon>Spermatophyta</taxon>
        <taxon>Magnoliopsida</taxon>
        <taxon>eudicotyledons</taxon>
        <taxon>Gunneridae</taxon>
        <taxon>Pentapetalae</taxon>
        <taxon>rosids</taxon>
        <taxon>malvids</taxon>
        <taxon>Brassicales</taxon>
        <taxon>Brassicaceae</taxon>
        <taxon>Coluteocarpeae</taxon>
        <taxon>Microthlaspi</taxon>
    </lineage>
</organism>
<evidence type="ECO:0000313" key="5">
    <source>
        <dbReference type="EMBL" id="CAA7022500.1"/>
    </source>
</evidence>
<accession>A0A6D2IB54</accession>
<comment type="caution">
    <text evidence="5">The sequence shown here is derived from an EMBL/GenBank/DDBJ whole genome shotgun (WGS) entry which is preliminary data.</text>
</comment>
<dbReference type="Gene3D" id="2.30.42.10">
    <property type="match status" value="1"/>
</dbReference>
<keyword evidence="2" id="KW-0378">Hydrolase</keyword>
<dbReference type="OrthoDB" id="1128126at2759"/>
<dbReference type="Proteomes" id="UP000467841">
    <property type="component" value="Unassembled WGS sequence"/>
</dbReference>
<dbReference type="InterPro" id="IPR036034">
    <property type="entry name" value="PDZ_sf"/>
</dbReference>
<dbReference type="GO" id="GO:0006508">
    <property type="term" value="P:proteolysis"/>
    <property type="evidence" value="ECO:0007669"/>
    <property type="project" value="UniProtKB-KW"/>
</dbReference>
<gene>
    <name evidence="5" type="ORF">MERR_LOCUS9735</name>
</gene>
<evidence type="ECO:0000259" key="4">
    <source>
        <dbReference type="Pfam" id="PF17815"/>
    </source>
</evidence>
<dbReference type="GO" id="GO:0004252">
    <property type="term" value="F:serine-type endopeptidase activity"/>
    <property type="evidence" value="ECO:0007669"/>
    <property type="project" value="TreeGrafter"/>
</dbReference>
<dbReference type="Gene3D" id="3.20.190.20">
    <property type="match status" value="1"/>
</dbReference>
<keyword evidence="3" id="KW-0720">Serine protease</keyword>
<dbReference type="PANTHER" id="PTHR45980:SF9">
    <property type="entry name" value="PROTEASE DO-LIKE 10, MITOCHONDRIAL-RELATED"/>
    <property type="match status" value="1"/>
</dbReference>
<evidence type="ECO:0000256" key="3">
    <source>
        <dbReference type="ARBA" id="ARBA00022825"/>
    </source>
</evidence>
<protein>
    <recommendedName>
        <fullName evidence="4">Protease Do-like PDZ domain-containing protein</fullName>
    </recommendedName>
</protein>
<dbReference type="Pfam" id="PF17815">
    <property type="entry name" value="PDZ_3"/>
    <property type="match status" value="1"/>
</dbReference>
<dbReference type="SUPFAM" id="SSF50494">
    <property type="entry name" value="Trypsin-like serine proteases"/>
    <property type="match status" value="1"/>
</dbReference>
<evidence type="ECO:0000256" key="1">
    <source>
        <dbReference type="ARBA" id="ARBA00022670"/>
    </source>
</evidence>
<sequence length="477" mass="52827">MLFWSVTSVPSVARFCNSSSTPVSRFLSSSPSLRLRSSSNLLPTLALTAGDYSGGVSSYLASTICHCSYSSSSSVSQSESAQEKTSPFCFDAAIDSMVQIFYFFSEPKPLQPWDKSDTEEKKDITSGFAVSGKRILADSGILSNYSSWSFRVRKFGSATFYAAKVEAVVPECCLATLVVDSEEFWETMKPLELGDEIPSVGETVSVFGYGYDTIKLVQGTVSSVEPKEYFHGTAELLSIELNMDSCYSSGPVVMGNKIVGFRPGMDDITPTSVIKHVLSSLEERLIGSGSLDITWQSMENAQLRRHFKMSDDMTGVLINRMHPLSNALRVLKEHDVILAVEGFPVSNDGKVHFQRKEWLDLNHLVSMKKPGETALVKILRHGKEHVFHVGLNFTVFLDDINKEYSSLKNIEVKKVNGVEVVNLKHLSELIENCCTEDLRFDLEEGYVIVLNNQYAKEATPLILERHGIPSAISSDLQ</sequence>
<reference evidence="5" key="1">
    <citation type="submission" date="2020-01" db="EMBL/GenBank/DDBJ databases">
        <authorList>
            <person name="Mishra B."/>
        </authorList>
    </citation>
    <scope>NUCLEOTIDE SEQUENCE [LARGE SCALE GENOMIC DNA]</scope>
</reference>